<accession>A0A6S6U3L6</accession>
<keyword evidence="2" id="KW-0645">Protease</keyword>
<gene>
    <name evidence="8" type="ORF">HELGO_WM18251</name>
</gene>
<evidence type="ECO:0000256" key="3">
    <source>
        <dbReference type="ARBA" id="ARBA00022801"/>
    </source>
</evidence>
<keyword evidence="5" id="KW-0482">Metalloprotease</keyword>
<evidence type="ECO:0000256" key="1">
    <source>
        <dbReference type="ARBA" id="ARBA00007261"/>
    </source>
</evidence>
<organism evidence="8">
    <name type="scientific">uncultured Aureispira sp</name>
    <dbReference type="NCBI Taxonomy" id="1331704"/>
    <lineage>
        <taxon>Bacteria</taxon>
        <taxon>Pseudomonadati</taxon>
        <taxon>Bacteroidota</taxon>
        <taxon>Saprospiria</taxon>
        <taxon>Saprospirales</taxon>
        <taxon>Saprospiraceae</taxon>
        <taxon>Aureispira</taxon>
        <taxon>environmental samples</taxon>
    </lineage>
</organism>
<keyword evidence="4" id="KW-0862">Zinc</keyword>
<proteinExistence type="inferred from homology"/>
<comment type="similarity">
    <text evidence="1">Belongs to the peptidase M16 family.</text>
</comment>
<dbReference type="PANTHER" id="PTHR43690:SF17">
    <property type="entry name" value="PROTEIN YHJJ"/>
    <property type="match status" value="1"/>
</dbReference>
<dbReference type="Pfam" id="PF00675">
    <property type="entry name" value="Peptidase_M16"/>
    <property type="match status" value="1"/>
</dbReference>
<evidence type="ECO:0000256" key="2">
    <source>
        <dbReference type="ARBA" id="ARBA00022670"/>
    </source>
</evidence>
<feature type="domain" description="Peptidase M16 N-terminal" evidence="6">
    <location>
        <begin position="16"/>
        <end position="128"/>
    </location>
</feature>
<dbReference type="InterPro" id="IPR011249">
    <property type="entry name" value="Metalloenz_LuxS/M16"/>
</dbReference>
<dbReference type="EMBL" id="CACVAQ010000295">
    <property type="protein sequence ID" value="CAA6821279.1"/>
    <property type="molecule type" value="Genomic_DNA"/>
</dbReference>
<evidence type="ECO:0000256" key="5">
    <source>
        <dbReference type="ARBA" id="ARBA00023049"/>
    </source>
</evidence>
<dbReference type="GO" id="GO:0006508">
    <property type="term" value="P:proteolysis"/>
    <property type="evidence" value="ECO:0007669"/>
    <property type="project" value="UniProtKB-KW"/>
</dbReference>
<dbReference type="GO" id="GO:0008237">
    <property type="term" value="F:metallopeptidase activity"/>
    <property type="evidence" value="ECO:0007669"/>
    <property type="project" value="UniProtKB-KW"/>
</dbReference>
<evidence type="ECO:0000313" key="8">
    <source>
        <dbReference type="EMBL" id="CAA6821279.1"/>
    </source>
</evidence>
<dbReference type="SUPFAM" id="SSF63411">
    <property type="entry name" value="LuxS/MPP-like metallohydrolase"/>
    <property type="match status" value="2"/>
</dbReference>
<sequence>MEFTRYKLDNGLKLLVHQDKSTPLVCVCMTYNVGTKDEEAGKSGFAHLFEHLMFGGSKHALSFDDHIQQAGGENNAFTNQDMTVYYEYMPYQNLETALWLEADRMLNLNLDEKSLEREKKVVLEEFKESCLNEPYGDIWHHIGPMAYEVHPYRIPTIGEVPQHIEEAKIEDVKAFFDRFYCPNNAVLSICGNVEPEAVLALTQKWFGELEPGIVNKAKAPYEPAQIKKRVIEVVANVPLNALYLVFHSAERNQNAYYVDDFITDVLAEGDASQLYQNLVKEQELFSSIDAYITASIDTGLMVIEGKLSDDVSFEEAERAIWVELEKLKNSLLPVKAVEKFQNRTEHNIEFSEMNNLHKAINLGYYEILGDAALINEEKAKYNAITAVEIQQRSQVLFQDSKCSVLYYKTKEMSS</sequence>
<evidence type="ECO:0000256" key="4">
    <source>
        <dbReference type="ARBA" id="ARBA00022833"/>
    </source>
</evidence>
<feature type="domain" description="Peptidase M16 C-terminal" evidence="7">
    <location>
        <begin position="169"/>
        <end position="342"/>
    </location>
</feature>
<dbReference type="InterPro" id="IPR007863">
    <property type="entry name" value="Peptidase_M16_C"/>
</dbReference>
<dbReference type="Gene3D" id="3.30.830.10">
    <property type="entry name" value="Metalloenzyme, LuxS/M16 peptidase-like"/>
    <property type="match status" value="2"/>
</dbReference>
<protein>
    <submittedName>
        <fullName evidence="8">Peptidase M16</fullName>
    </submittedName>
</protein>
<dbReference type="InterPro" id="IPR011765">
    <property type="entry name" value="Pept_M16_N"/>
</dbReference>
<dbReference type="PANTHER" id="PTHR43690">
    <property type="entry name" value="NARDILYSIN"/>
    <property type="match status" value="1"/>
</dbReference>
<dbReference type="InterPro" id="IPR050626">
    <property type="entry name" value="Peptidase_M16"/>
</dbReference>
<evidence type="ECO:0000259" key="7">
    <source>
        <dbReference type="Pfam" id="PF05193"/>
    </source>
</evidence>
<evidence type="ECO:0000259" key="6">
    <source>
        <dbReference type="Pfam" id="PF00675"/>
    </source>
</evidence>
<dbReference type="AlphaFoldDB" id="A0A6S6U3L6"/>
<reference evidence="8" key="1">
    <citation type="submission" date="2020-01" db="EMBL/GenBank/DDBJ databases">
        <authorList>
            <person name="Meier V. D."/>
            <person name="Meier V D."/>
        </authorList>
    </citation>
    <scope>NUCLEOTIDE SEQUENCE</scope>
    <source>
        <strain evidence="8">HLG_WM_MAG_10</strain>
    </source>
</reference>
<keyword evidence="3" id="KW-0378">Hydrolase</keyword>
<dbReference type="Pfam" id="PF05193">
    <property type="entry name" value="Peptidase_M16_C"/>
    <property type="match status" value="1"/>
</dbReference>
<dbReference type="GO" id="GO:0046872">
    <property type="term" value="F:metal ion binding"/>
    <property type="evidence" value="ECO:0007669"/>
    <property type="project" value="InterPro"/>
</dbReference>
<name>A0A6S6U3L6_9BACT</name>